<comment type="caution">
    <text evidence="3">The sequence shown here is derived from an EMBL/GenBank/DDBJ whole genome shotgun (WGS) entry which is preliminary data.</text>
</comment>
<keyword evidence="1" id="KW-0408">Iron</keyword>
<accession>A0A6N7S6S9</accession>
<dbReference type="InterPro" id="IPR052713">
    <property type="entry name" value="FeoA"/>
</dbReference>
<evidence type="ECO:0000313" key="5">
    <source>
        <dbReference type="Proteomes" id="UP000433575"/>
    </source>
</evidence>
<organism evidence="3 5">
    <name type="scientific">Holdemania massiliensis</name>
    <dbReference type="NCBI Taxonomy" id="1468449"/>
    <lineage>
        <taxon>Bacteria</taxon>
        <taxon>Bacillati</taxon>
        <taxon>Bacillota</taxon>
        <taxon>Erysipelotrichia</taxon>
        <taxon>Erysipelotrichales</taxon>
        <taxon>Erysipelotrichaceae</taxon>
        <taxon>Holdemania</taxon>
    </lineage>
</organism>
<name>A0A6N7S6S9_9FIRM</name>
<dbReference type="Proteomes" id="UP000480929">
    <property type="component" value="Unassembled WGS sequence"/>
</dbReference>
<sequence>MNLFDYTTICPLYQLGNVEICAEGRAFCKHSLIKKGEQAMKLTQLTPGRRALITSMTLSQAVVIRLEALGLRVGEEIECVRTAPLLDPIEYSVGGSLIALRRPDAAQIEVALITNP</sequence>
<dbReference type="AlphaFoldDB" id="A0A6N7S6S9"/>
<dbReference type="Gene3D" id="2.30.30.90">
    <property type="match status" value="1"/>
</dbReference>
<dbReference type="Pfam" id="PF04023">
    <property type="entry name" value="FeoA"/>
    <property type="match status" value="1"/>
</dbReference>
<dbReference type="EMBL" id="WKPI01000012">
    <property type="protein sequence ID" value="MSC33157.1"/>
    <property type="molecule type" value="Genomic_DNA"/>
</dbReference>
<dbReference type="EMBL" id="WKPJ01000011">
    <property type="protein sequence ID" value="MSA89479.1"/>
    <property type="molecule type" value="Genomic_DNA"/>
</dbReference>
<proteinExistence type="predicted"/>
<evidence type="ECO:0000313" key="6">
    <source>
        <dbReference type="Proteomes" id="UP000480929"/>
    </source>
</evidence>
<dbReference type="SMART" id="SM00899">
    <property type="entry name" value="FeoA"/>
    <property type="match status" value="1"/>
</dbReference>
<dbReference type="OrthoDB" id="9811076at2"/>
<protein>
    <recommendedName>
        <fullName evidence="2">Ferrous iron transporter FeoA-like domain-containing protein</fullName>
    </recommendedName>
</protein>
<gene>
    <name evidence="4" type="ORF">GKD88_08480</name>
    <name evidence="3" type="ORF">GKE08_09075</name>
</gene>
<evidence type="ECO:0000313" key="4">
    <source>
        <dbReference type="EMBL" id="MSC33157.1"/>
    </source>
</evidence>
<dbReference type="InterPro" id="IPR007167">
    <property type="entry name" value="Fe-transptr_FeoA-like"/>
</dbReference>
<evidence type="ECO:0000313" key="3">
    <source>
        <dbReference type="EMBL" id="MSA89479.1"/>
    </source>
</evidence>
<dbReference type="GO" id="GO:0046914">
    <property type="term" value="F:transition metal ion binding"/>
    <property type="evidence" value="ECO:0007669"/>
    <property type="project" value="InterPro"/>
</dbReference>
<reference evidence="5 6" key="1">
    <citation type="journal article" date="2019" name="Nat. Med.">
        <title>A library of human gut bacterial isolates paired with longitudinal multiomics data enables mechanistic microbiome research.</title>
        <authorList>
            <person name="Poyet M."/>
            <person name="Groussin M."/>
            <person name="Gibbons S.M."/>
            <person name="Avila-Pacheco J."/>
            <person name="Jiang X."/>
            <person name="Kearney S.M."/>
            <person name="Perrotta A.R."/>
            <person name="Berdy B."/>
            <person name="Zhao S."/>
            <person name="Lieberman T.D."/>
            <person name="Swanson P.K."/>
            <person name="Smith M."/>
            <person name="Roesemann S."/>
            <person name="Alexander J.E."/>
            <person name="Rich S.A."/>
            <person name="Livny J."/>
            <person name="Vlamakis H."/>
            <person name="Clish C."/>
            <person name="Bullock K."/>
            <person name="Deik A."/>
            <person name="Scott J."/>
            <person name="Pierce K.A."/>
            <person name="Xavier R.J."/>
            <person name="Alm E.J."/>
        </authorList>
    </citation>
    <scope>NUCLEOTIDE SEQUENCE [LARGE SCALE GENOMIC DNA]</scope>
    <source>
        <strain evidence="3 5">BIOML-A4</strain>
        <strain evidence="4 6">BIOML-A5</strain>
    </source>
</reference>
<keyword evidence="6" id="KW-1185">Reference proteome</keyword>
<evidence type="ECO:0000259" key="2">
    <source>
        <dbReference type="SMART" id="SM00899"/>
    </source>
</evidence>
<dbReference type="InterPro" id="IPR008988">
    <property type="entry name" value="Transcriptional_repressor_C"/>
</dbReference>
<feature type="domain" description="Ferrous iron transporter FeoA-like" evidence="2">
    <location>
        <begin position="40"/>
        <end position="112"/>
    </location>
</feature>
<dbReference type="PANTHER" id="PTHR42954">
    <property type="entry name" value="FE(2+) TRANSPORT PROTEIN A"/>
    <property type="match status" value="1"/>
</dbReference>
<dbReference type="SUPFAM" id="SSF50037">
    <property type="entry name" value="C-terminal domain of transcriptional repressors"/>
    <property type="match status" value="1"/>
</dbReference>
<evidence type="ECO:0000256" key="1">
    <source>
        <dbReference type="ARBA" id="ARBA00023004"/>
    </source>
</evidence>
<dbReference type="PANTHER" id="PTHR42954:SF2">
    <property type="entry name" value="FE(2+) TRANSPORT PROTEIN A"/>
    <property type="match status" value="1"/>
</dbReference>
<dbReference type="InterPro" id="IPR038157">
    <property type="entry name" value="FeoA_core_dom"/>
</dbReference>
<dbReference type="Proteomes" id="UP000433575">
    <property type="component" value="Unassembled WGS sequence"/>
</dbReference>